<name>J9G5S5_9ZZZZ</name>
<organism evidence="1">
    <name type="scientific">gut metagenome</name>
    <dbReference type="NCBI Taxonomy" id="749906"/>
    <lineage>
        <taxon>unclassified sequences</taxon>
        <taxon>metagenomes</taxon>
        <taxon>organismal metagenomes</taxon>
    </lineage>
</organism>
<evidence type="ECO:0000313" key="1">
    <source>
        <dbReference type="EMBL" id="EJX02542.1"/>
    </source>
</evidence>
<sequence>MDSLEDDVYGTSTSDAILSRIDNMYDYLQGTPENGEASFATRLNVVEWRINESMSGGPAKNRIESAEKLLFGEVKTGSLSSRIEELLKLASYEDGVVPVQEIVLPKDSVFKIAFTNEMSTKMSRQGDVVTFKAADNLYVNDVLAIPKGATGVGKIKKVVQPGIFGKDGRIDIEFTNIYAVDGTPISLFVGELAKQKAESIAGAAGAAIGGMIILGPVGLVGGAFVKGNAVTIPVGCETFVQTTSDTTLQGVVYQGDL</sequence>
<protein>
    <submittedName>
        <fullName evidence="1">Uncharacterized protein</fullName>
    </submittedName>
</protein>
<gene>
    <name evidence="1" type="ORF">EVA_09351</name>
</gene>
<reference evidence="1" key="1">
    <citation type="journal article" date="2012" name="PLoS ONE">
        <title>Gene sets for utilization of primary and secondary nutrition supplies in the distal gut of endangered iberian lynx.</title>
        <authorList>
            <person name="Alcaide M."/>
            <person name="Messina E."/>
            <person name="Richter M."/>
            <person name="Bargiela R."/>
            <person name="Peplies J."/>
            <person name="Huws S.A."/>
            <person name="Newbold C.J."/>
            <person name="Golyshin P.N."/>
            <person name="Simon M.A."/>
            <person name="Lopez G."/>
            <person name="Yakimov M.M."/>
            <person name="Ferrer M."/>
        </authorList>
    </citation>
    <scope>NUCLEOTIDE SEQUENCE</scope>
</reference>
<dbReference type="EMBL" id="AMCI01002504">
    <property type="protein sequence ID" value="EJX02542.1"/>
    <property type="molecule type" value="Genomic_DNA"/>
</dbReference>
<comment type="caution">
    <text evidence="1">The sequence shown here is derived from an EMBL/GenBank/DDBJ whole genome shotgun (WGS) entry which is preliminary data.</text>
</comment>
<accession>J9G5S5</accession>
<dbReference type="AlphaFoldDB" id="J9G5S5"/>
<proteinExistence type="predicted"/>